<keyword evidence="2" id="KW-0851">Voltage-gated channel</keyword>
<dbReference type="GO" id="GO:0005509">
    <property type="term" value="F:calcium ion binding"/>
    <property type="evidence" value="ECO:0007669"/>
    <property type="project" value="InterPro"/>
</dbReference>
<dbReference type="Gene3D" id="1.10.238.10">
    <property type="entry name" value="EF-hand"/>
    <property type="match status" value="1"/>
</dbReference>
<evidence type="ECO:0000313" key="7">
    <source>
        <dbReference type="Proteomes" id="UP000270094"/>
    </source>
</evidence>
<dbReference type="PANTHER" id="PTHR45628:SF1">
    <property type="entry name" value="VOLTAGE-DEPENDENT CALCIUM CHANNEL TYPE D SUBUNIT ALPHA-1"/>
    <property type="match status" value="1"/>
</dbReference>
<evidence type="ECO:0000256" key="2">
    <source>
        <dbReference type="ARBA" id="ARBA00022882"/>
    </source>
</evidence>
<sequence>MDNFDYLTRDWSILGPHHLEEFVRLWSEYDPDAKGKLTL</sequence>
<dbReference type="GO" id="GO:0098703">
    <property type="term" value="P:calcium ion import across plasma membrane"/>
    <property type="evidence" value="ECO:0007669"/>
    <property type="project" value="TreeGrafter"/>
</dbReference>
<keyword evidence="7" id="KW-1185">Reference proteome</keyword>
<keyword evidence="4" id="KW-0407">Ion channel</keyword>
<proteinExistence type="predicted"/>
<dbReference type="InterPro" id="IPR050599">
    <property type="entry name" value="VDCC_alpha-1_subunit"/>
</dbReference>
<dbReference type="EMBL" id="UYYB01147796">
    <property type="protein sequence ID" value="VDM85952.1"/>
    <property type="molecule type" value="Genomic_DNA"/>
</dbReference>
<gene>
    <name evidence="6" type="ORF">SVUK_LOCUS20950</name>
</gene>
<dbReference type="OrthoDB" id="431720at2759"/>
<evidence type="ECO:0000256" key="4">
    <source>
        <dbReference type="ARBA" id="ARBA00023303"/>
    </source>
</evidence>
<dbReference type="PANTHER" id="PTHR45628">
    <property type="entry name" value="VOLTAGE-DEPENDENT CALCIUM CHANNEL TYPE A SUBUNIT ALPHA-1"/>
    <property type="match status" value="1"/>
</dbReference>
<name>A0A3P7M464_STRVU</name>
<accession>A0A3P7M464</accession>
<evidence type="ECO:0000259" key="5">
    <source>
        <dbReference type="PROSITE" id="PS50222"/>
    </source>
</evidence>
<dbReference type="InterPro" id="IPR002048">
    <property type="entry name" value="EF_hand_dom"/>
</dbReference>
<evidence type="ECO:0000256" key="1">
    <source>
        <dbReference type="ARBA" id="ARBA00022448"/>
    </source>
</evidence>
<protein>
    <recommendedName>
        <fullName evidence="5">EF-hand domain-containing protein</fullName>
    </recommendedName>
</protein>
<dbReference type="GO" id="GO:0008331">
    <property type="term" value="F:high voltage-gated calcium channel activity"/>
    <property type="evidence" value="ECO:0007669"/>
    <property type="project" value="TreeGrafter"/>
</dbReference>
<organism evidence="6 7">
    <name type="scientific">Strongylus vulgaris</name>
    <name type="common">Blood worm</name>
    <dbReference type="NCBI Taxonomy" id="40348"/>
    <lineage>
        <taxon>Eukaryota</taxon>
        <taxon>Metazoa</taxon>
        <taxon>Ecdysozoa</taxon>
        <taxon>Nematoda</taxon>
        <taxon>Chromadorea</taxon>
        <taxon>Rhabditida</taxon>
        <taxon>Rhabditina</taxon>
        <taxon>Rhabditomorpha</taxon>
        <taxon>Strongyloidea</taxon>
        <taxon>Strongylidae</taxon>
        <taxon>Strongylus</taxon>
    </lineage>
</organism>
<dbReference type="AlphaFoldDB" id="A0A3P7M464"/>
<keyword evidence="3" id="KW-0406">Ion transport</keyword>
<keyword evidence="1" id="KW-0813">Transport</keyword>
<dbReference type="Proteomes" id="UP000270094">
    <property type="component" value="Unassembled WGS sequence"/>
</dbReference>
<evidence type="ECO:0000256" key="3">
    <source>
        <dbReference type="ARBA" id="ARBA00023065"/>
    </source>
</evidence>
<evidence type="ECO:0000313" key="6">
    <source>
        <dbReference type="EMBL" id="VDM85952.1"/>
    </source>
</evidence>
<dbReference type="PROSITE" id="PS50222">
    <property type="entry name" value="EF_HAND_2"/>
    <property type="match status" value="1"/>
</dbReference>
<feature type="domain" description="EF-hand" evidence="5">
    <location>
        <begin position="17"/>
        <end position="39"/>
    </location>
</feature>
<dbReference type="GO" id="GO:0005891">
    <property type="term" value="C:voltage-gated calcium channel complex"/>
    <property type="evidence" value="ECO:0007669"/>
    <property type="project" value="TreeGrafter"/>
</dbReference>
<reference evidence="6 7" key="1">
    <citation type="submission" date="2018-11" db="EMBL/GenBank/DDBJ databases">
        <authorList>
            <consortium name="Pathogen Informatics"/>
        </authorList>
    </citation>
    <scope>NUCLEOTIDE SEQUENCE [LARGE SCALE GENOMIC DNA]</scope>
</reference>